<organism evidence="3 4">
    <name type="scientific">Ambrosia artemisiifolia</name>
    <name type="common">Common ragweed</name>
    <dbReference type="NCBI Taxonomy" id="4212"/>
    <lineage>
        <taxon>Eukaryota</taxon>
        <taxon>Viridiplantae</taxon>
        <taxon>Streptophyta</taxon>
        <taxon>Embryophyta</taxon>
        <taxon>Tracheophyta</taxon>
        <taxon>Spermatophyta</taxon>
        <taxon>Magnoliopsida</taxon>
        <taxon>eudicotyledons</taxon>
        <taxon>Gunneridae</taxon>
        <taxon>Pentapetalae</taxon>
        <taxon>asterids</taxon>
        <taxon>campanulids</taxon>
        <taxon>Asterales</taxon>
        <taxon>Asteraceae</taxon>
        <taxon>Asteroideae</taxon>
        <taxon>Heliantheae alliance</taxon>
        <taxon>Heliantheae</taxon>
        <taxon>Ambrosia</taxon>
    </lineage>
</organism>
<name>A0AAD5GYC4_AMBAR</name>
<dbReference type="AlphaFoldDB" id="A0AAD5GYC4"/>
<dbReference type="GO" id="GO:0000160">
    <property type="term" value="P:phosphorelay signal transduction system"/>
    <property type="evidence" value="ECO:0007669"/>
    <property type="project" value="UniProtKB-UniRule"/>
</dbReference>
<gene>
    <name evidence="3" type="ORF">M8C21_021392</name>
</gene>
<sequence>MDNLSIEASKRLLSGHVNSMYEESDVDDVFYGYRSPRSKCSADQLAEMIKSFCVEVEREISELEGYSKLPNIDFVMTSKLARSIKARSILIGAKNVRGSCVYVIEACLVSDEETLSYAVVGLHNVFKRTKTHFETYLEMWNRIVEKEKQLAEAKK</sequence>
<comment type="subcellular location">
    <subcellularLocation>
        <location evidence="2">Cytoplasm</location>
        <location evidence="2">Cytosol</location>
    </subcellularLocation>
    <subcellularLocation>
        <location evidence="2">Nucleus</location>
    </subcellularLocation>
</comment>
<dbReference type="GO" id="GO:0009736">
    <property type="term" value="P:cytokinin-activated signaling pathway"/>
    <property type="evidence" value="ECO:0007669"/>
    <property type="project" value="UniProtKB-KW"/>
</dbReference>
<dbReference type="InterPro" id="IPR036641">
    <property type="entry name" value="HPT_dom_sf"/>
</dbReference>
<evidence type="ECO:0000256" key="2">
    <source>
        <dbReference type="RuleBase" id="RU369004"/>
    </source>
</evidence>
<evidence type="ECO:0000313" key="4">
    <source>
        <dbReference type="Proteomes" id="UP001206925"/>
    </source>
</evidence>
<evidence type="ECO:0000256" key="1">
    <source>
        <dbReference type="ARBA" id="ARBA00023012"/>
    </source>
</evidence>
<keyword evidence="1 2" id="KW-0902">Two-component regulatory system</keyword>
<dbReference type="PANTHER" id="PTHR28242:SF30">
    <property type="entry name" value="HISTIDINE-CONTAINING PHOSPHOTRANSFER PROTEIN 2"/>
    <property type="match status" value="1"/>
</dbReference>
<accession>A0AAD5GYC4</accession>
<comment type="caution">
    <text evidence="3">The sequence shown here is derived from an EMBL/GenBank/DDBJ whole genome shotgun (WGS) entry which is preliminary data.</text>
</comment>
<keyword evidence="2" id="KW-0932">Cytokinin signaling pathway</keyword>
<dbReference type="GO" id="GO:0005829">
    <property type="term" value="C:cytosol"/>
    <property type="evidence" value="ECO:0007669"/>
    <property type="project" value="UniProtKB-SubCell"/>
</dbReference>
<dbReference type="GO" id="GO:0043424">
    <property type="term" value="F:protein histidine kinase binding"/>
    <property type="evidence" value="ECO:0007669"/>
    <property type="project" value="UniProtKB-UniRule"/>
</dbReference>
<comment type="function">
    <text evidence="2">Functions as a two-component phosphorelay mediators between cytokinin sensor histidine kinases and response regulators (B-type ARRs). Plays an important role in propagating cytokinin signal transduction.</text>
</comment>
<dbReference type="Gene3D" id="1.20.120.160">
    <property type="entry name" value="HPT domain"/>
    <property type="match status" value="1"/>
</dbReference>
<dbReference type="SUPFAM" id="SSF47226">
    <property type="entry name" value="Histidine-containing phosphotransfer domain, HPT domain"/>
    <property type="match status" value="1"/>
</dbReference>
<dbReference type="PANTHER" id="PTHR28242">
    <property type="entry name" value="PHOSPHORELAY INTERMEDIATE PROTEIN YPD1"/>
    <property type="match status" value="1"/>
</dbReference>
<evidence type="ECO:0000313" key="3">
    <source>
        <dbReference type="EMBL" id="KAI7756641.1"/>
    </source>
</evidence>
<dbReference type="GO" id="GO:0009927">
    <property type="term" value="F:histidine phosphotransfer kinase activity"/>
    <property type="evidence" value="ECO:0007669"/>
    <property type="project" value="UniProtKB-UniRule"/>
</dbReference>
<reference evidence="3" key="1">
    <citation type="submission" date="2022-06" db="EMBL/GenBank/DDBJ databases">
        <title>Uncovering the hologenomic basis of an extraordinary plant invasion.</title>
        <authorList>
            <person name="Bieker V.C."/>
            <person name="Martin M.D."/>
            <person name="Gilbert T."/>
            <person name="Hodgins K."/>
            <person name="Battlay P."/>
            <person name="Petersen B."/>
            <person name="Wilson J."/>
        </authorList>
    </citation>
    <scope>NUCLEOTIDE SEQUENCE</scope>
    <source>
        <strain evidence="3">AA19_3_7</strain>
        <tissue evidence="3">Leaf</tissue>
    </source>
</reference>
<dbReference type="EMBL" id="JAMZMK010000329">
    <property type="protein sequence ID" value="KAI7756641.1"/>
    <property type="molecule type" value="Genomic_DNA"/>
</dbReference>
<protein>
    <recommendedName>
        <fullName evidence="2">Histidine-containing phosphotransfer protein</fullName>
    </recommendedName>
</protein>
<proteinExistence type="predicted"/>
<comment type="domain">
    <text evidence="2">Histidine-containing phosphotransfer domain (HPt) contains an active histidine that mediates the phosphotransfer.</text>
</comment>
<dbReference type="GO" id="GO:0005634">
    <property type="term" value="C:nucleus"/>
    <property type="evidence" value="ECO:0007669"/>
    <property type="project" value="UniProtKB-SubCell"/>
</dbReference>
<dbReference type="Proteomes" id="UP001206925">
    <property type="component" value="Unassembled WGS sequence"/>
</dbReference>
<keyword evidence="4" id="KW-1185">Reference proteome</keyword>
<dbReference type="InterPro" id="IPR045871">
    <property type="entry name" value="AHP1-5/YPD1"/>
</dbReference>